<proteinExistence type="predicted"/>
<evidence type="ECO:0000313" key="4">
    <source>
        <dbReference type="EMBL" id="NGP17260.1"/>
    </source>
</evidence>
<dbReference type="Gene3D" id="1.25.40.10">
    <property type="entry name" value="Tetratricopeptide repeat domain"/>
    <property type="match status" value="1"/>
</dbReference>
<comment type="caution">
    <text evidence="4">The sequence shown here is derived from an EMBL/GenBank/DDBJ whole genome shotgun (WGS) entry which is preliminary data.</text>
</comment>
<name>A0A6M1SJF3_9HYPH</name>
<evidence type="ECO:0000256" key="1">
    <source>
        <dbReference type="ARBA" id="ARBA00022737"/>
    </source>
</evidence>
<dbReference type="SMART" id="SM00028">
    <property type="entry name" value="TPR"/>
    <property type="match status" value="2"/>
</dbReference>
<sequence>MSHPYRIARTLLLAGVAAIALSACASNRGQLGSTDYAGMPAAQAQSNLGQLTERYRRNPKDRVVAIQYSAALRAAGQPTQAAAALETAMMAYPKDIAVSVAYGKALTAAGRFDQSLTVLDNVIRPDAPDWNALLVKGATLDQMGRNDEARRLYAQAATIAPGEASIETNLGLSYAMTNELPRAEQHLRRAVGMQGANTQTRQNLALVVGLQGRFDECRQIYAAELPPEQVESNMAYVRALLTQKNRWDLIEQG</sequence>
<dbReference type="Pfam" id="PF14559">
    <property type="entry name" value="TPR_19"/>
    <property type="match status" value="1"/>
</dbReference>
<keyword evidence="3" id="KW-0732">Signal</keyword>
<reference evidence="4 5" key="1">
    <citation type="submission" date="2020-02" db="EMBL/GenBank/DDBJ databases">
        <authorList>
            <person name="Khan S.A."/>
            <person name="Jeon C.O."/>
            <person name="Chun B.H."/>
        </authorList>
    </citation>
    <scope>NUCLEOTIDE SEQUENCE [LARGE SCALE GENOMIC DNA]</scope>
    <source>
        <strain evidence="4 5">H239</strain>
    </source>
</reference>
<keyword evidence="5" id="KW-1185">Reference proteome</keyword>
<dbReference type="PROSITE" id="PS51257">
    <property type="entry name" value="PROKAR_LIPOPROTEIN"/>
    <property type="match status" value="1"/>
</dbReference>
<dbReference type="RefSeq" id="WP_164533463.1">
    <property type="nucleotide sequence ID" value="NZ_JAALFG010000001.1"/>
</dbReference>
<keyword evidence="1" id="KW-0677">Repeat</keyword>
<dbReference type="AlphaFoldDB" id="A0A6M1SJF3"/>
<dbReference type="InterPro" id="IPR014596">
    <property type="entry name" value="UCP035836"/>
</dbReference>
<keyword evidence="2" id="KW-0802">TPR repeat</keyword>
<dbReference type="InterPro" id="IPR011990">
    <property type="entry name" value="TPR-like_helical_dom_sf"/>
</dbReference>
<dbReference type="PANTHER" id="PTHR44227">
    <property type="match status" value="1"/>
</dbReference>
<reference evidence="4 5" key="2">
    <citation type="submission" date="2020-03" db="EMBL/GenBank/DDBJ databases">
        <title>Devosia chinhatensis sp. nov., isolated from a hexachlorocyclohexane (HCH) dump site in India.</title>
        <authorList>
            <person name="Kumar M."/>
            <person name="Lal R."/>
        </authorList>
    </citation>
    <scope>NUCLEOTIDE SEQUENCE [LARGE SCALE GENOMIC DNA]</scope>
    <source>
        <strain evidence="4 5">H239</strain>
    </source>
</reference>
<evidence type="ECO:0000256" key="3">
    <source>
        <dbReference type="SAM" id="SignalP"/>
    </source>
</evidence>
<dbReference type="InterPro" id="IPR019734">
    <property type="entry name" value="TPR_rpt"/>
</dbReference>
<dbReference type="SUPFAM" id="SSF48452">
    <property type="entry name" value="TPR-like"/>
    <property type="match status" value="1"/>
</dbReference>
<dbReference type="PANTHER" id="PTHR44227:SF3">
    <property type="entry name" value="PROTEIN O-MANNOSYL-TRANSFERASE TMTC4"/>
    <property type="match status" value="1"/>
</dbReference>
<feature type="signal peptide" evidence="3">
    <location>
        <begin position="1"/>
        <end position="25"/>
    </location>
</feature>
<accession>A0A6M1SJF3</accession>
<dbReference type="Pfam" id="PF13432">
    <property type="entry name" value="TPR_16"/>
    <property type="match status" value="1"/>
</dbReference>
<dbReference type="InterPro" id="IPR052346">
    <property type="entry name" value="O-mannosyl-transferase_TMTC"/>
</dbReference>
<evidence type="ECO:0000256" key="2">
    <source>
        <dbReference type="ARBA" id="ARBA00022803"/>
    </source>
</evidence>
<dbReference type="PIRSF" id="PIRSF035836">
    <property type="entry name" value="UCP035836"/>
    <property type="match status" value="1"/>
</dbReference>
<feature type="chain" id="PRO_5026999199" evidence="3">
    <location>
        <begin position="26"/>
        <end position="253"/>
    </location>
</feature>
<gene>
    <name evidence="4" type="ORF">G5575_05840</name>
</gene>
<evidence type="ECO:0000313" key="5">
    <source>
        <dbReference type="Proteomes" id="UP000474802"/>
    </source>
</evidence>
<dbReference type="Proteomes" id="UP000474802">
    <property type="component" value="Unassembled WGS sequence"/>
</dbReference>
<organism evidence="4 5">
    <name type="scientific">Devosia aurantiaca</name>
    <dbReference type="NCBI Taxonomy" id="2714858"/>
    <lineage>
        <taxon>Bacteria</taxon>
        <taxon>Pseudomonadati</taxon>
        <taxon>Pseudomonadota</taxon>
        <taxon>Alphaproteobacteria</taxon>
        <taxon>Hyphomicrobiales</taxon>
        <taxon>Devosiaceae</taxon>
        <taxon>Devosia</taxon>
    </lineage>
</organism>
<protein>
    <submittedName>
        <fullName evidence="4">Tetratricopeptide repeat protein</fullName>
    </submittedName>
</protein>
<dbReference type="EMBL" id="JAALFG010000001">
    <property type="protein sequence ID" value="NGP17260.1"/>
    <property type="molecule type" value="Genomic_DNA"/>
</dbReference>